<organism evidence="4 5">
    <name type="scientific">Neohortaea acidophila</name>
    <dbReference type="NCBI Taxonomy" id="245834"/>
    <lineage>
        <taxon>Eukaryota</taxon>
        <taxon>Fungi</taxon>
        <taxon>Dikarya</taxon>
        <taxon>Ascomycota</taxon>
        <taxon>Pezizomycotina</taxon>
        <taxon>Dothideomycetes</taxon>
        <taxon>Dothideomycetidae</taxon>
        <taxon>Mycosphaerellales</taxon>
        <taxon>Teratosphaeriaceae</taxon>
        <taxon>Neohortaea</taxon>
    </lineage>
</organism>
<dbReference type="AlphaFoldDB" id="A0A6A6PKA6"/>
<dbReference type="OrthoDB" id="3731424at2759"/>
<feature type="non-terminal residue" evidence="4">
    <location>
        <position position="111"/>
    </location>
</feature>
<dbReference type="Pfam" id="PF02982">
    <property type="entry name" value="Scytalone_dh"/>
    <property type="match status" value="1"/>
</dbReference>
<evidence type="ECO:0000313" key="5">
    <source>
        <dbReference type="Proteomes" id="UP000799767"/>
    </source>
</evidence>
<evidence type="ECO:0000313" key="4">
    <source>
        <dbReference type="EMBL" id="KAF2480449.1"/>
    </source>
</evidence>
<comment type="similarity">
    <text evidence="1">Belongs to the scytalone dehydratase family.</text>
</comment>
<dbReference type="SUPFAM" id="SSF54427">
    <property type="entry name" value="NTF2-like"/>
    <property type="match status" value="1"/>
</dbReference>
<gene>
    <name evidence="4" type="ORF">BDY17DRAFT_228448</name>
</gene>
<reference evidence="4" key="1">
    <citation type="journal article" date="2020" name="Stud. Mycol.">
        <title>101 Dothideomycetes genomes: a test case for predicting lifestyles and emergence of pathogens.</title>
        <authorList>
            <person name="Haridas S."/>
            <person name="Albert R."/>
            <person name="Binder M."/>
            <person name="Bloem J."/>
            <person name="Labutti K."/>
            <person name="Salamov A."/>
            <person name="Andreopoulos B."/>
            <person name="Baker S."/>
            <person name="Barry K."/>
            <person name="Bills G."/>
            <person name="Bluhm B."/>
            <person name="Cannon C."/>
            <person name="Castanera R."/>
            <person name="Culley D."/>
            <person name="Daum C."/>
            <person name="Ezra D."/>
            <person name="Gonzalez J."/>
            <person name="Henrissat B."/>
            <person name="Kuo A."/>
            <person name="Liang C."/>
            <person name="Lipzen A."/>
            <person name="Lutzoni F."/>
            <person name="Magnuson J."/>
            <person name="Mondo S."/>
            <person name="Nolan M."/>
            <person name="Ohm R."/>
            <person name="Pangilinan J."/>
            <person name="Park H.-J."/>
            <person name="Ramirez L."/>
            <person name="Alfaro M."/>
            <person name="Sun H."/>
            <person name="Tritt A."/>
            <person name="Yoshinaga Y."/>
            <person name="Zwiers L.-H."/>
            <person name="Turgeon B."/>
            <person name="Goodwin S."/>
            <person name="Spatafora J."/>
            <person name="Crous P."/>
            <person name="Grigoriev I."/>
        </authorList>
    </citation>
    <scope>NUCLEOTIDE SEQUENCE</scope>
    <source>
        <strain evidence="4">CBS 113389</strain>
    </source>
</reference>
<dbReference type="Proteomes" id="UP000799767">
    <property type="component" value="Unassembled WGS sequence"/>
</dbReference>
<dbReference type="InterPro" id="IPR049884">
    <property type="entry name" value="Scytalone_dh"/>
</dbReference>
<keyword evidence="5" id="KW-1185">Reference proteome</keyword>
<dbReference type="InterPro" id="IPR032710">
    <property type="entry name" value="NTF2-like_dom_sf"/>
</dbReference>
<evidence type="ECO:0000256" key="2">
    <source>
        <dbReference type="ARBA" id="ARBA00023239"/>
    </source>
</evidence>
<evidence type="ECO:0000259" key="3">
    <source>
        <dbReference type="Pfam" id="PF02982"/>
    </source>
</evidence>
<dbReference type="GeneID" id="54471177"/>
<sequence>LQDGFTPDQFAAIIADRKVIGDPRVKTQHLLGGGSWSSPGDGTVQVWRQRRVAHQRYEAEDMAVVVNKGHGHGANQHTYRKIDGIWKIVGVNAKNGWVEATCGVPFTAQRE</sequence>
<feature type="domain" description="Scytalone dehydratase-like" evidence="3">
    <location>
        <begin position="7"/>
        <end position="106"/>
    </location>
</feature>
<dbReference type="Gene3D" id="3.10.450.50">
    <property type="match status" value="1"/>
</dbReference>
<dbReference type="EMBL" id="MU001639">
    <property type="protein sequence ID" value="KAF2480449.1"/>
    <property type="molecule type" value="Genomic_DNA"/>
</dbReference>
<feature type="non-terminal residue" evidence="4">
    <location>
        <position position="1"/>
    </location>
</feature>
<protein>
    <submittedName>
        <fullName evidence="4">Scytalone dehydratase</fullName>
    </submittedName>
</protein>
<keyword evidence="2" id="KW-0456">Lyase</keyword>
<dbReference type="RefSeq" id="XP_033587019.1">
    <property type="nucleotide sequence ID" value="XM_033730175.1"/>
</dbReference>
<name>A0A6A6PKA6_9PEZI</name>
<dbReference type="GO" id="GO:0016829">
    <property type="term" value="F:lyase activity"/>
    <property type="evidence" value="ECO:0007669"/>
    <property type="project" value="UniProtKB-KW"/>
</dbReference>
<proteinExistence type="inferred from homology"/>
<accession>A0A6A6PKA6</accession>
<evidence type="ECO:0000256" key="1">
    <source>
        <dbReference type="ARBA" id="ARBA00008584"/>
    </source>
</evidence>